<evidence type="ECO:0000313" key="2">
    <source>
        <dbReference type="Proteomes" id="UP001058974"/>
    </source>
</evidence>
<organism evidence="1 2">
    <name type="scientific">Pisum sativum</name>
    <name type="common">Garden pea</name>
    <name type="synonym">Lathyrus oleraceus</name>
    <dbReference type="NCBI Taxonomy" id="3888"/>
    <lineage>
        <taxon>Eukaryota</taxon>
        <taxon>Viridiplantae</taxon>
        <taxon>Streptophyta</taxon>
        <taxon>Embryophyta</taxon>
        <taxon>Tracheophyta</taxon>
        <taxon>Spermatophyta</taxon>
        <taxon>Magnoliopsida</taxon>
        <taxon>eudicotyledons</taxon>
        <taxon>Gunneridae</taxon>
        <taxon>Pentapetalae</taxon>
        <taxon>rosids</taxon>
        <taxon>fabids</taxon>
        <taxon>Fabales</taxon>
        <taxon>Fabaceae</taxon>
        <taxon>Papilionoideae</taxon>
        <taxon>50 kb inversion clade</taxon>
        <taxon>NPAAA clade</taxon>
        <taxon>Hologalegina</taxon>
        <taxon>IRL clade</taxon>
        <taxon>Fabeae</taxon>
        <taxon>Lathyrus</taxon>
    </lineage>
</organism>
<dbReference type="AlphaFoldDB" id="A0A9D4XST4"/>
<dbReference type="Proteomes" id="UP001058974">
    <property type="component" value="Chromosome 3"/>
</dbReference>
<reference evidence="1 2" key="1">
    <citation type="journal article" date="2022" name="Nat. Genet.">
        <title>Improved pea reference genome and pan-genome highlight genomic features and evolutionary characteristics.</title>
        <authorList>
            <person name="Yang T."/>
            <person name="Liu R."/>
            <person name="Luo Y."/>
            <person name="Hu S."/>
            <person name="Wang D."/>
            <person name="Wang C."/>
            <person name="Pandey M.K."/>
            <person name="Ge S."/>
            <person name="Xu Q."/>
            <person name="Li N."/>
            <person name="Li G."/>
            <person name="Huang Y."/>
            <person name="Saxena R.K."/>
            <person name="Ji Y."/>
            <person name="Li M."/>
            <person name="Yan X."/>
            <person name="He Y."/>
            <person name="Liu Y."/>
            <person name="Wang X."/>
            <person name="Xiang C."/>
            <person name="Varshney R.K."/>
            <person name="Ding H."/>
            <person name="Gao S."/>
            <person name="Zong X."/>
        </authorList>
    </citation>
    <scope>NUCLEOTIDE SEQUENCE [LARGE SCALE GENOMIC DNA]</scope>
    <source>
        <strain evidence="1 2">cv. Zhongwan 6</strain>
    </source>
</reference>
<sequence length="118" mass="13642">MRRRRWLELLKDYDFCLNYHPGKANVVVNALSQKTLHMSTLMVIELELIEEFRDLSRGGDFKIDDNGDFKIDQGRGGNKICAPDMPGLKKSILEEEHRSGLSIHLGATNMYQDLRKMF</sequence>
<name>A0A9D4XST4_PEA</name>
<protein>
    <submittedName>
        <fullName evidence="1">Uncharacterized protein</fullName>
    </submittedName>
</protein>
<proteinExistence type="predicted"/>
<accession>A0A9D4XST4</accession>
<comment type="caution">
    <text evidence="1">The sequence shown here is derived from an EMBL/GenBank/DDBJ whole genome shotgun (WGS) entry which is preliminary data.</text>
</comment>
<keyword evidence="2" id="KW-1185">Reference proteome</keyword>
<dbReference type="Gramene" id="Psat03G0164300-T1">
    <property type="protein sequence ID" value="KAI5425892.1"/>
    <property type="gene ID" value="KIW84_031643"/>
</dbReference>
<evidence type="ECO:0000313" key="1">
    <source>
        <dbReference type="EMBL" id="KAI5425892.1"/>
    </source>
</evidence>
<dbReference type="EMBL" id="JAMSHJ010000003">
    <property type="protein sequence ID" value="KAI5425892.1"/>
    <property type="molecule type" value="Genomic_DNA"/>
</dbReference>
<gene>
    <name evidence="1" type="ORF">KIW84_031643</name>
</gene>